<dbReference type="PANTHER" id="PTHR24223:SF456">
    <property type="entry name" value="MULTIDRUG RESISTANCE-ASSOCIATED PROTEIN LETHAL(2)03659"/>
    <property type="match status" value="1"/>
</dbReference>
<dbReference type="OrthoDB" id="6500128at2759"/>
<accession>A0A9P6U1R7</accession>
<dbReference type="EMBL" id="JAAAJB010000459">
    <property type="protein sequence ID" value="KAG0255459.1"/>
    <property type="molecule type" value="Genomic_DNA"/>
</dbReference>
<dbReference type="GO" id="GO:0005524">
    <property type="term" value="F:ATP binding"/>
    <property type="evidence" value="ECO:0007669"/>
    <property type="project" value="UniProtKB-KW"/>
</dbReference>
<dbReference type="Proteomes" id="UP000807716">
    <property type="component" value="Unassembled WGS sequence"/>
</dbReference>
<proteinExistence type="inferred from homology"/>
<dbReference type="InterPro" id="IPR027417">
    <property type="entry name" value="P-loop_NTPase"/>
</dbReference>
<dbReference type="GO" id="GO:0016020">
    <property type="term" value="C:membrane"/>
    <property type="evidence" value="ECO:0007669"/>
    <property type="project" value="UniProtKB-SubCell"/>
</dbReference>
<keyword evidence="7" id="KW-1185">Reference proteome</keyword>
<dbReference type="PANTHER" id="PTHR24223">
    <property type="entry name" value="ATP-BINDING CASSETTE SUB-FAMILY C"/>
    <property type="match status" value="1"/>
</dbReference>
<evidence type="ECO:0000256" key="3">
    <source>
        <dbReference type="ARBA" id="ARBA00022741"/>
    </source>
</evidence>
<protein>
    <recommendedName>
        <fullName evidence="5">ABC transporter domain-containing protein</fullName>
    </recommendedName>
</protein>
<evidence type="ECO:0000259" key="5">
    <source>
        <dbReference type="Pfam" id="PF00005"/>
    </source>
</evidence>
<dbReference type="InterPro" id="IPR050173">
    <property type="entry name" value="ABC_transporter_C-like"/>
</dbReference>
<name>A0A9P6U1R7_9FUNG</name>
<dbReference type="GO" id="GO:0016887">
    <property type="term" value="F:ATP hydrolysis activity"/>
    <property type="evidence" value="ECO:0007669"/>
    <property type="project" value="InterPro"/>
</dbReference>
<dbReference type="Pfam" id="PF00005">
    <property type="entry name" value="ABC_tran"/>
    <property type="match status" value="1"/>
</dbReference>
<evidence type="ECO:0000256" key="1">
    <source>
        <dbReference type="ARBA" id="ARBA00004141"/>
    </source>
</evidence>
<reference evidence="6" key="1">
    <citation type="journal article" date="2020" name="Fungal Divers.">
        <title>Resolving the Mortierellaceae phylogeny through synthesis of multi-gene phylogenetics and phylogenomics.</title>
        <authorList>
            <person name="Vandepol N."/>
            <person name="Liber J."/>
            <person name="Desiro A."/>
            <person name="Na H."/>
            <person name="Kennedy M."/>
            <person name="Barry K."/>
            <person name="Grigoriev I.V."/>
            <person name="Miller A.N."/>
            <person name="O'Donnell K."/>
            <person name="Stajich J.E."/>
            <person name="Bonito G."/>
        </authorList>
    </citation>
    <scope>NUCLEOTIDE SEQUENCE</scope>
    <source>
        <strain evidence="6">BC1065</strain>
    </source>
</reference>
<keyword evidence="3" id="KW-0547">Nucleotide-binding</keyword>
<dbReference type="GO" id="GO:0042626">
    <property type="term" value="F:ATPase-coupled transmembrane transporter activity"/>
    <property type="evidence" value="ECO:0007669"/>
    <property type="project" value="TreeGrafter"/>
</dbReference>
<evidence type="ECO:0000256" key="2">
    <source>
        <dbReference type="ARBA" id="ARBA00009726"/>
    </source>
</evidence>
<dbReference type="FunFam" id="3.40.50.300:FF:003492">
    <property type="entry name" value="AGAP012735-PA"/>
    <property type="match status" value="1"/>
</dbReference>
<evidence type="ECO:0000313" key="6">
    <source>
        <dbReference type="EMBL" id="KAG0255459.1"/>
    </source>
</evidence>
<dbReference type="SUPFAM" id="SSF52540">
    <property type="entry name" value="P-loop containing nucleoside triphosphate hydrolases"/>
    <property type="match status" value="1"/>
</dbReference>
<evidence type="ECO:0000256" key="4">
    <source>
        <dbReference type="ARBA" id="ARBA00022840"/>
    </source>
</evidence>
<sequence>LWRALETAELKSYVQDQEVGLGALVAAQGENLSVGQRQLVCLARALLIKSKVVVLDEATASVDLATDALIQKAIRVDLADSTVVTIAHRLNTIIDFDKVLVLDRGQVVEFDSPHALLNRPGSFFGQLVDETGEQNAKMLRALAEIQASHETGHK</sequence>
<organism evidence="6 7">
    <name type="scientific">Actinomortierella ambigua</name>
    <dbReference type="NCBI Taxonomy" id="1343610"/>
    <lineage>
        <taxon>Eukaryota</taxon>
        <taxon>Fungi</taxon>
        <taxon>Fungi incertae sedis</taxon>
        <taxon>Mucoromycota</taxon>
        <taxon>Mortierellomycotina</taxon>
        <taxon>Mortierellomycetes</taxon>
        <taxon>Mortierellales</taxon>
        <taxon>Mortierellaceae</taxon>
        <taxon>Actinomortierella</taxon>
    </lineage>
</organism>
<evidence type="ECO:0000313" key="7">
    <source>
        <dbReference type="Proteomes" id="UP000807716"/>
    </source>
</evidence>
<comment type="caution">
    <text evidence="6">The sequence shown here is derived from an EMBL/GenBank/DDBJ whole genome shotgun (WGS) entry which is preliminary data.</text>
</comment>
<keyword evidence="4" id="KW-0067">ATP-binding</keyword>
<gene>
    <name evidence="6" type="ORF">DFQ27_006228</name>
</gene>
<dbReference type="InterPro" id="IPR003439">
    <property type="entry name" value="ABC_transporter-like_ATP-bd"/>
</dbReference>
<comment type="similarity">
    <text evidence="2">Belongs to the ABC transporter superfamily. ABCC family. Conjugate transporter (TC 3.A.1.208) subfamily.</text>
</comment>
<feature type="non-terminal residue" evidence="6">
    <location>
        <position position="1"/>
    </location>
</feature>
<dbReference type="AlphaFoldDB" id="A0A9P6U1R7"/>
<comment type="subcellular location">
    <subcellularLocation>
        <location evidence="1">Membrane</location>
        <topology evidence="1">Multi-pass membrane protein</topology>
    </subcellularLocation>
</comment>
<feature type="domain" description="ABC transporter" evidence="5">
    <location>
        <begin position="25"/>
        <end position="60"/>
    </location>
</feature>
<dbReference type="Gene3D" id="3.40.50.300">
    <property type="entry name" value="P-loop containing nucleotide triphosphate hydrolases"/>
    <property type="match status" value="1"/>
</dbReference>